<evidence type="ECO:0000256" key="2">
    <source>
        <dbReference type="ARBA" id="ARBA00022692"/>
    </source>
</evidence>
<comment type="caution">
    <text evidence="8">The sequence shown here is derived from an EMBL/GenBank/DDBJ whole genome shotgun (WGS) entry which is preliminary data.</text>
</comment>
<dbReference type="GO" id="GO:0005506">
    <property type="term" value="F:iron ion binding"/>
    <property type="evidence" value="ECO:0007669"/>
    <property type="project" value="InterPro"/>
</dbReference>
<feature type="transmembrane region" description="Helical" evidence="6">
    <location>
        <begin position="77"/>
        <end position="96"/>
    </location>
</feature>
<accession>A0A151GLP3</accession>
<dbReference type="GO" id="GO:0016020">
    <property type="term" value="C:membrane"/>
    <property type="evidence" value="ECO:0007669"/>
    <property type="project" value="UniProtKB-SubCell"/>
</dbReference>
<dbReference type="RefSeq" id="XP_040657360.1">
    <property type="nucleotide sequence ID" value="XM_040802327.1"/>
</dbReference>
<evidence type="ECO:0000256" key="4">
    <source>
        <dbReference type="ARBA" id="ARBA00023136"/>
    </source>
</evidence>
<name>A0A151GLP3_DRECN</name>
<feature type="transmembrane region" description="Helical" evidence="6">
    <location>
        <begin position="184"/>
        <end position="204"/>
    </location>
</feature>
<dbReference type="EMBL" id="LAYC01000002">
    <property type="protein sequence ID" value="KYK58008.1"/>
    <property type="molecule type" value="Genomic_DNA"/>
</dbReference>
<keyword evidence="3 6" id="KW-1133">Transmembrane helix</keyword>
<gene>
    <name evidence="8" type="ORF">DCS_05021</name>
</gene>
<feature type="domain" description="Fatty acid hydroxylase" evidence="7">
    <location>
        <begin position="192"/>
        <end position="338"/>
    </location>
</feature>
<evidence type="ECO:0000256" key="6">
    <source>
        <dbReference type="SAM" id="Phobius"/>
    </source>
</evidence>
<evidence type="ECO:0000256" key="3">
    <source>
        <dbReference type="ARBA" id="ARBA00022989"/>
    </source>
</evidence>
<dbReference type="GO" id="GO:0016491">
    <property type="term" value="F:oxidoreductase activity"/>
    <property type="evidence" value="ECO:0007669"/>
    <property type="project" value="InterPro"/>
</dbReference>
<dbReference type="Proteomes" id="UP000076580">
    <property type="component" value="Chromosome 02"/>
</dbReference>
<dbReference type="InParanoid" id="A0A151GLP3"/>
<evidence type="ECO:0000256" key="1">
    <source>
        <dbReference type="ARBA" id="ARBA00004370"/>
    </source>
</evidence>
<evidence type="ECO:0000313" key="8">
    <source>
        <dbReference type="EMBL" id="KYK58008.1"/>
    </source>
</evidence>
<reference evidence="8 9" key="1">
    <citation type="journal article" date="2016" name="Sci. Rep.">
        <title>Insights into Adaptations to a Near-Obligate Nematode Endoparasitic Lifestyle from the Finished Genome of Drechmeria coniospora.</title>
        <authorList>
            <person name="Zhang L."/>
            <person name="Zhou Z."/>
            <person name="Guo Q."/>
            <person name="Fokkens L."/>
            <person name="Miskei M."/>
            <person name="Pocsi I."/>
            <person name="Zhang W."/>
            <person name="Chen M."/>
            <person name="Wang L."/>
            <person name="Sun Y."/>
            <person name="Donzelli B.G."/>
            <person name="Gibson D.M."/>
            <person name="Nelson D.R."/>
            <person name="Luo J.G."/>
            <person name="Rep M."/>
            <person name="Liu H."/>
            <person name="Yang S."/>
            <person name="Wang J."/>
            <person name="Krasnoff S.B."/>
            <person name="Xu Y."/>
            <person name="Molnar I."/>
            <person name="Lin M."/>
        </authorList>
    </citation>
    <scope>NUCLEOTIDE SEQUENCE [LARGE SCALE GENOMIC DNA]</scope>
    <source>
        <strain evidence="8 9">ARSEF 6962</strain>
    </source>
</reference>
<feature type="region of interest" description="Disordered" evidence="5">
    <location>
        <begin position="1"/>
        <end position="20"/>
    </location>
</feature>
<evidence type="ECO:0000256" key="5">
    <source>
        <dbReference type="SAM" id="MobiDB-lite"/>
    </source>
</evidence>
<organism evidence="8 9">
    <name type="scientific">Drechmeria coniospora</name>
    <name type="common">Nematophagous fungus</name>
    <name type="synonym">Meria coniospora</name>
    <dbReference type="NCBI Taxonomy" id="98403"/>
    <lineage>
        <taxon>Eukaryota</taxon>
        <taxon>Fungi</taxon>
        <taxon>Dikarya</taxon>
        <taxon>Ascomycota</taxon>
        <taxon>Pezizomycotina</taxon>
        <taxon>Sordariomycetes</taxon>
        <taxon>Hypocreomycetidae</taxon>
        <taxon>Hypocreales</taxon>
        <taxon>Ophiocordycipitaceae</taxon>
        <taxon>Drechmeria</taxon>
    </lineage>
</organism>
<dbReference type="STRING" id="98403.A0A151GLP3"/>
<keyword evidence="2 6" id="KW-0812">Transmembrane</keyword>
<proteinExistence type="predicted"/>
<protein>
    <recommendedName>
        <fullName evidence="7">Fatty acid hydroxylase domain-containing protein</fullName>
    </recommendedName>
</protein>
<sequence>MSRWTEESQPESFPAAKKSPKDSIKSTWRHLDRNKWSVFHWLIELLDIHPTSLEKAVPIHNKTDKMPYLPEWYTHRWVIIHALLPLALHQLFILCMRRNLAPFEVLLLYGAAFKLTAIRELHLLREISHQVGFLDGDAHDRDGVPNSGVAKVILSLLATSTGRSAFTVFLGYRTSETPVDTSWLLLPLQIGLYGIILDFWFYWYHRLMHEIGPLWRFHRTHHLTKHPNPLLALYADTVQELFDIAAIPLLTFSSLRCLGLELGFYEWWVCHQYIVFAELAGHSGLRLHTTPPSTLAWLLRLVKAELVIEDHDIHHRRGWRRSGNYGKQTRLWDRLFSTCLDRIECTEPLVDYANPVTFPIF</sequence>
<dbReference type="AlphaFoldDB" id="A0A151GLP3"/>
<dbReference type="InterPro" id="IPR006694">
    <property type="entry name" value="Fatty_acid_hydroxylase"/>
</dbReference>
<dbReference type="InterPro" id="IPR050307">
    <property type="entry name" value="Sterol_Desaturase_Related"/>
</dbReference>
<evidence type="ECO:0000259" key="7">
    <source>
        <dbReference type="Pfam" id="PF04116"/>
    </source>
</evidence>
<dbReference type="GeneID" id="63717664"/>
<keyword evidence="4 6" id="KW-0472">Membrane</keyword>
<evidence type="ECO:0000313" key="9">
    <source>
        <dbReference type="Proteomes" id="UP000076580"/>
    </source>
</evidence>
<dbReference type="Pfam" id="PF04116">
    <property type="entry name" value="FA_hydroxylase"/>
    <property type="match status" value="1"/>
</dbReference>
<dbReference type="PANTHER" id="PTHR11863">
    <property type="entry name" value="STEROL DESATURASE"/>
    <property type="match status" value="1"/>
</dbReference>
<comment type="subcellular location">
    <subcellularLocation>
        <location evidence="1">Membrane</location>
    </subcellularLocation>
</comment>
<keyword evidence="9" id="KW-1185">Reference proteome</keyword>
<dbReference type="GO" id="GO:0008610">
    <property type="term" value="P:lipid biosynthetic process"/>
    <property type="evidence" value="ECO:0007669"/>
    <property type="project" value="InterPro"/>
</dbReference>